<dbReference type="PANTHER" id="PTHR43317:SF3">
    <property type="entry name" value="BLR2883 PROTEIN"/>
    <property type="match status" value="1"/>
</dbReference>
<protein>
    <recommendedName>
        <fullName evidence="4">Polyamine aminopropyltransferase</fullName>
    </recommendedName>
</protein>
<dbReference type="Gene3D" id="3.40.50.150">
    <property type="entry name" value="Vaccinia Virus protein VP39"/>
    <property type="match status" value="1"/>
</dbReference>
<accession>A0A6C2U7W3</accession>
<evidence type="ECO:0000256" key="1">
    <source>
        <dbReference type="ARBA" id="ARBA00023115"/>
    </source>
</evidence>
<dbReference type="Proteomes" id="UP000366872">
    <property type="component" value="Unassembled WGS sequence"/>
</dbReference>
<proteinExistence type="predicted"/>
<evidence type="ECO:0008006" key="4">
    <source>
        <dbReference type="Google" id="ProtNLM"/>
    </source>
</evidence>
<gene>
    <name evidence="2" type="ORF">PDESU_04502</name>
</gene>
<dbReference type="AlphaFoldDB" id="A0A6C2U7W3"/>
<keyword evidence="3" id="KW-1185">Reference proteome</keyword>
<organism evidence="2 3">
    <name type="scientific">Pontiella desulfatans</name>
    <dbReference type="NCBI Taxonomy" id="2750659"/>
    <lineage>
        <taxon>Bacteria</taxon>
        <taxon>Pseudomonadati</taxon>
        <taxon>Kiritimatiellota</taxon>
        <taxon>Kiritimatiellia</taxon>
        <taxon>Kiritimatiellales</taxon>
        <taxon>Pontiellaceae</taxon>
        <taxon>Pontiella</taxon>
    </lineage>
</organism>
<sequence length="241" mass="26705">MQSQAWCGMSIFYEELDFRPTPIGDLMLRRRRMPQFGDTDIYEVKLAEDFLMTSLFHEAESQLAIKGLAALDRGDLDVVVGGLGLGYTAVEALKDARVASLVVVDFLEAVIGWHQSELVPLGKTLNDDLRCSLRQADFFALMRNAPEKQLDAILLDIDHTPTNVLHQSNTHFYTEEGLAEMAQHLKPDGVFAMWADGAPEDFFAERLGLVFAETKAHTIEFNNPITGGTSVGAVYVAAGRR</sequence>
<dbReference type="SUPFAM" id="SSF53335">
    <property type="entry name" value="S-adenosyl-L-methionine-dependent methyltransferases"/>
    <property type="match status" value="1"/>
</dbReference>
<dbReference type="InterPro" id="IPR029063">
    <property type="entry name" value="SAM-dependent_MTases_sf"/>
</dbReference>
<dbReference type="GO" id="GO:0006596">
    <property type="term" value="P:polyamine biosynthetic process"/>
    <property type="evidence" value="ECO:0007669"/>
    <property type="project" value="UniProtKB-KW"/>
</dbReference>
<dbReference type="PANTHER" id="PTHR43317">
    <property type="entry name" value="THERMOSPERMINE SYNTHASE ACAULIS5"/>
    <property type="match status" value="1"/>
</dbReference>
<evidence type="ECO:0000313" key="3">
    <source>
        <dbReference type="Proteomes" id="UP000366872"/>
    </source>
</evidence>
<keyword evidence="1" id="KW-0620">Polyamine biosynthesis</keyword>
<dbReference type="EMBL" id="CAAHFG010000003">
    <property type="protein sequence ID" value="VGO15913.1"/>
    <property type="molecule type" value="Genomic_DNA"/>
</dbReference>
<evidence type="ECO:0000313" key="2">
    <source>
        <dbReference type="EMBL" id="VGO15913.1"/>
    </source>
</evidence>
<reference evidence="2 3" key="1">
    <citation type="submission" date="2019-04" db="EMBL/GenBank/DDBJ databases">
        <authorList>
            <person name="Van Vliet M D."/>
        </authorList>
    </citation>
    <scope>NUCLEOTIDE SEQUENCE [LARGE SCALE GENOMIC DNA]</scope>
    <source>
        <strain evidence="2 3">F1</strain>
    </source>
</reference>
<dbReference type="Pfam" id="PF01564">
    <property type="entry name" value="Spermine_synth"/>
    <property type="match status" value="1"/>
</dbReference>
<name>A0A6C2U7W3_PONDE</name>